<dbReference type="SUPFAM" id="SSF103473">
    <property type="entry name" value="MFS general substrate transporter"/>
    <property type="match status" value="1"/>
</dbReference>
<keyword evidence="4 8" id="KW-0812">Transmembrane</keyword>
<feature type="transmembrane region" description="Helical" evidence="8">
    <location>
        <begin position="206"/>
        <end position="228"/>
    </location>
</feature>
<comment type="subcellular location">
    <subcellularLocation>
        <location evidence="1">Membrane</location>
        <topology evidence="1">Multi-pass membrane protein</topology>
    </subcellularLocation>
</comment>
<dbReference type="EMBL" id="JH226132">
    <property type="protein sequence ID" value="EHY55742.1"/>
    <property type="molecule type" value="Genomic_DNA"/>
</dbReference>
<dbReference type="RefSeq" id="XP_009156203.1">
    <property type="nucleotide sequence ID" value="XM_009157955.1"/>
</dbReference>
<evidence type="ECO:0000256" key="8">
    <source>
        <dbReference type="SAM" id="Phobius"/>
    </source>
</evidence>
<name>H6BUQ8_EXODN</name>
<evidence type="ECO:0000313" key="11">
    <source>
        <dbReference type="Proteomes" id="UP000007304"/>
    </source>
</evidence>
<dbReference type="InterPro" id="IPR050327">
    <property type="entry name" value="Proton-linked_MCT"/>
</dbReference>
<dbReference type="PANTHER" id="PTHR11360">
    <property type="entry name" value="MONOCARBOXYLATE TRANSPORTER"/>
    <property type="match status" value="1"/>
</dbReference>
<dbReference type="Gene3D" id="1.20.1250.20">
    <property type="entry name" value="MFS general substrate transporter like domains"/>
    <property type="match status" value="2"/>
</dbReference>
<dbReference type="InParanoid" id="H6BUQ8"/>
<keyword evidence="11" id="KW-1185">Reference proteome</keyword>
<evidence type="ECO:0000256" key="2">
    <source>
        <dbReference type="ARBA" id="ARBA00006727"/>
    </source>
</evidence>
<feature type="domain" description="Major facilitator superfamily (MFS) profile" evidence="9">
    <location>
        <begin position="48"/>
        <end position="434"/>
    </location>
</feature>
<evidence type="ECO:0000259" key="9">
    <source>
        <dbReference type="PROSITE" id="PS50850"/>
    </source>
</evidence>
<accession>H6BUQ8</accession>
<reference evidence="10" key="1">
    <citation type="submission" date="2011-07" db="EMBL/GenBank/DDBJ databases">
        <title>The Genome Sequence of Exophiala (Wangiella) dermatitidis NIH/UT8656.</title>
        <authorList>
            <consortium name="The Broad Institute Genome Sequencing Platform"/>
            <person name="Cuomo C."/>
            <person name="Wang Z."/>
            <person name="Hunicke-Smith S."/>
            <person name="Szanislo P.J."/>
            <person name="Earl A."/>
            <person name="Young S.K."/>
            <person name="Zeng Q."/>
            <person name="Gargeya S."/>
            <person name="Fitzgerald M."/>
            <person name="Haas B."/>
            <person name="Abouelleil A."/>
            <person name="Alvarado L."/>
            <person name="Arachchi H.M."/>
            <person name="Berlin A."/>
            <person name="Brown A."/>
            <person name="Chapman S.B."/>
            <person name="Chen Z."/>
            <person name="Dunbar C."/>
            <person name="Freedman E."/>
            <person name="Gearin G."/>
            <person name="Gellesch M."/>
            <person name="Goldberg J."/>
            <person name="Griggs A."/>
            <person name="Gujja S."/>
            <person name="Heiman D."/>
            <person name="Howarth C."/>
            <person name="Larson L."/>
            <person name="Lui A."/>
            <person name="MacDonald P.J.P."/>
            <person name="Montmayeur A."/>
            <person name="Murphy C."/>
            <person name="Neiman D."/>
            <person name="Pearson M."/>
            <person name="Priest M."/>
            <person name="Roberts A."/>
            <person name="Saif S."/>
            <person name="Shea T."/>
            <person name="Shenoy N."/>
            <person name="Sisk P."/>
            <person name="Stolte C."/>
            <person name="Sykes S."/>
            <person name="Wortman J."/>
            <person name="Nusbaum C."/>
            <person name="Birren B."/>
        </authorList>
    </citation>
    <scope>NUCLEOTIDE SEQUENCE</scope>
    <source>
        <strain evidence="10">NIH/UT8656</strain>
    </source>
</reference>
<feature type="region of interest" description="Disordered" evidence="7">
    <location>
        <begin position="1"/>
        <end position="41"/>
    </location>
</feature>
<dbReference type="Proteomes" id="UP000007304">
    <property type="component" value="Unassembled WGS sequence"/>
</dbReference>
<feature type="transmembrane region" description="Helical" evidence="8">
    <location>
        <begin position="408"/>
        <end position="429"/>
    </location>
</feature>
<dbReference type="InterPro" id="IPR036259">
    <property type="entry name" value="MFS_trans_sf"/>
</dbReference>
<feature type="transmembrane region" description="Helical" evidence="8">
    <location>
        <begin position="343"/>
        <end position="366"/>
    </location>
</feature>
<evidence type="ECO:0000256" key="6">
    <source>
        <dbReference type="ARBA" id="ARBA00023136"/>
    </source>
</evidence>
<protein>
    <submittedName>
        <fullName evidence="10">MFS transporter, MCP family, solute carrier family 16 (Monocarboxylic acid transporters), member 10</fullName>
    </submittedName>
</protein>
<feature type="transmembrane region" description="Helical" evidence="8">
    <location>
        <begin position="249"/>
        <end position="268"/>
    </location>
</feature>
<evidence type="ECO:0000256" key="5">
    <source>
        <dbReference type="ARBA" id="ARBA00022989"/>
    </source>
</evidence>
<dbReference type="PANTHER" id="PTHR11360:SF224">
    <property type="entry name" value="MAJOR FACILITATOR SUPERFAMILY (MFS) PROFILE DOMAIN-CONTAINING PROTEIN-RELATED"/>
    <property type="match status" value="1"/>
</dbReference>
<sequence length="442" mass="48054">MSLEKSGTVPESGFEAGPDPELKGGLTVPPDENIKPDAAPEAPEGGTAAWLSLLGASCAMFVSFGFVNCIALFQAEYETNQLKQYSKSTVSWITSMEFFFMLFMSPLAGWMFDNYGPRPPILIGTILHVLGLMMSSISKEYYQFMLSQSVCSGIGSSLIFTPAMTAPMTYFRKKRAIAGGLTIAGSSLGGVIFPLMALHLMPQVGFAWAIRICAFLILFLLVITNMTISSNLQHRRKPFQISNFLRPLLEANYIIMCLASFFLYWGMFVPFNYIVSAAMHYGMSPMDAFNLIPILNGASFIGRTVPNILADKYGRFNIMILMAIMCIVFVLGVWLPGRSDATSIVFAVFFGIGSGACIGLGPVLIMSISPMHEVGYRMGTIFAIAGIGCLTGPPIGGAIADATKNGDYDYACVFSGLNYFIALVFIIWLRARLVGWKVAAKG</sequence>
<evidence type="ECO:0000256" key="4">
    <source>
        <dbReference type="ARBA" id="ARBA00022692"/>
    </source>
</evidence>
<gene>
    <name evidence="10" type="ORF">HMPREF1120_03866</name>
</gene>
<feature type="transmembrane region" description="Helical" evidence="8">
    <location>
        <begin position="378"/>
        <end position="396"/>
    </location>
</feature>
<evidence type="ECO:0000313" key="10">
    <source>
        <dbReference type="EMBL" id="EHY55742.1"/>
    </source>
</evidence>
<dbReference type="InterPro" id="IPR011701">
    <property type="entry name" value="MFS"/>
</dbReference>
<keyword evidence="6 8" id="KW-0472">Membrane</keyword>
<feature type="transmembrane region" description="Helical" evidence="8">
    <location>
        <begin position="176"/>
        <end position="200"/>
    </location>
</feature>
<evidence type="ECO:0000256" key="7">
    <source>
        <dbReference type="SAM" id="MobiDB-lite"/>
    </source>
</evidence>
<dbReference type="eggNOG" id="KOG2504">
    <property type="taxonomic scope" value="Eukaryota"/>
</dbReference>
<dbReference type="Pfam" id="PF07690">
    <property type="entry name" value="MFS_1"/>
    <property type="match status" value="1"/>
</dbReference>
<dbReference type="PROSITE" id="PS50850">
    <property type="entry name" value="MFS"/>
    <property type="match status" value="1"/>
</dbReference>
<dbReference type="GO" id="GO:0016020">
    <property type="term" value="C:membrane"/>
    <property type="evidence" value="ECO:0007669"/>
    <property type="project" value="UniProtKB-SubCell"/>
</dbReference>
<dbReference type="InterPro" id="IPR020846">
    <property type="entry name" value="MFS_dom"/>
</dbReference>
<feature type="transmembrane region" description="Helical" evidence="8">
    <location>
        <begin position="288"/>
        <end position="306"/>
    </location>
</feature>
<proteinExistence type="inferred from homology"/>
<dbReference type="OMA" id="RMGTIFA"/>
<feature type="transmembrane region" description="Helical" evidence="8">
    <location>
        <begin position="93"/>
        <end position="112"/>
    </location>
</feature>
<organism evidence="10 11">
    <name type="scientific">Exophiala dermatitidis (strain ATCC 34100 / CBS 525.76 / NIH/UT8656)</name>
    <name type="common">Black yeast</name>
    <name type="synonym">Wangiella dermatitidis</name>
    <dbReference type="NCBI Taxonomy" id="858893"/>
    <lineage>
        <taxon>Eukaryota</taxon>
        <taxon>Fungi</taxon>
        <taxon>Dikarya</taxon>
        <taxon>Ascomycota</taxon>
        <taxon>Pezizomycotina</taxon>
        <taxon>Eurotiomycetes</taxon>
        <taxon>Chaetothyriomycetidae</taxon>
        <taxon>Chaetothyriales</taxon>
        <taxon>Herpotrichiellaceae</taxon>
        <taxon>Exophiala</taxon>
    </lineage>
</organism>
<evidence type="ECO:0000256" key="3">
    <source>
        <dbReference type="ARBA" id="ARBA00022448"/>
    </source>
</evidence>
<feature type="transmembrane region" description="Helical" evidence="8">
    <location>
        <begin position="49"/>
        <end position="73"/>
    </location>
</feature>
<comment type="similarity">
    <text evidence="2">Belongs to the major facilitator superfamily. Monocarboxylate porter (TC 2.A.1.13) family.</text>
</comment>
<dbReference type="HOGENOM" id="CLU_001265_1_0_1"/>
<dbReference type="VEuPathDB" id="FungiDB:HMPREF1120_03866"/>
<feature type="transmembrane region" description="Helical" evidence="8">
    <location>
        <begin position="318"/>
        <end position="337"/>
    </location>
</feature>
<feature type="transmembrane region" description="Helical" evidence="8">
    <location>
        <begin position="141"/>
        <end position="164"/>
    </location>
</feature>
<dbReference type="GeneID" id="20308505"/>
<keyword evidence="5 8" id="KW-1133">Transmembrane helix</keyword>
<dbReference type="AlphaFoldDB" id="H6BUQ8"/>
<dbReference type="GO" id="GO:0022857">
    <property type="term" value="F:transmembrane transporter activity"/>
    <property type="evidence" value="ECO:0007669"/>
    <property type="project" value="InterPro"/>
</dbReference>
<dbReference type="CDD" id="cd17352">
    <property type="entry name" value="MFS_MCT_SLC16"/>
    <property type="match status" value="1"/>
</dbReference>
<evidence type="ECO:0000256" key="1">
    <source>
        <dbReference type="ARBA" id="ARBA00004141"/>
    </source>
</evidence>
<keyword evidence="3" id="KW-0813">Transport</keyword>